<dbReference type="Proteomes" id="UP000650477">
    <property type="component" value="Unassembled WGS sequence"/>
</dbReference>
<accession>A0A8I0Q3Y6</accession>
<reference evidence="1" key="1">
    <citation type="submission" date="2017-12" db="EMBL/GenBank/DDBJ databases">
        <title>Genome sequencing and analysis.</title>
        <authorList>
            <person name="Huang Y.-T."/>
        </authorList>
    </citation>
    <scope>NUCLEOTIDE SEQUENCE</scope>
    <source>
        <strain evidence="1">VGH116</strain>
    </source>
</reference>
<gene>
    <name evidence="1" type="ORF">CYG68_19250</name>
</gene>
<proteinExistence type="predicted"/>
<comment type="caution">
    <text evidence="1">The sequence shown here is derived from an EMBL/GenBank/DDBJ whole genome shotgun (WGS) entry which is preliminary data.</text>
</comment>
<evidence type="ECO:0000313" key="1">
    <source>
        <dbReference type="EMBL" id="MBE8614504.1"/>
    </source>
</evidence>
<evidence type="ECO:0000313" key="2">
    <source>
        <dbReference type="Proteomes" id="UP000650477"/>
    </source>
</evidence>
<sequence>MIWIDEASFLKITKIRWITYYNARLGNNNIGGTELPPIKGDRHNGGVKMALDDVIHFLADYNDAAEAIISHIRKVNSAIQ</sequence>
<organism evidence="1 2">
    <name type="scientific">Morganella morganii</name>
    <name type="common">Proteus morganii</name>
    <dbReference type="NCBI Taxonomy" id="582"/>
    <lineage>
        <taxon>Bacteria</taxon>
        <taxon>Pseudomonadati</taxon>
        <taxon>Pseudomonadota</taxon>
        <taxon>Gammaproteobacteria</taxon>
        <taxon>Enterobacterales</taxon>
        <taxon>Morganellaceae</taxon>
        <taxon>Morganella</taxon>
    </lineage>
</organism>
<dbReference type="AlphaFoldDB" id="A0A8I0Q3Y6"/>
<name>A0A8I0Q3Y6_MORMO</name>
<protein>
    <submittedName>
        <fullName evidence="1">Uncharacterized protein</fullName>
    </submittedName>
</protein>
<dbReference type="EMBL" id="PKLF01000028">
    <property type="protein sequence ID" value="MBE8614504.1"/>
    <property type="molecule type" value="Genomic_DNA"/>
</dbReference>